<keyword evidence="2" id="KW-1185">Reference proteome</keyword>
<gene>
    <name evidence="1" type="ORF">JOB18_032469</name>
</gene>
<comment type="caution">
    <text evidence="1">The sequence shown here is derived from an EMBL/GenBank/DDBJ whole genome shotgun (WGS) entry which is preliminary data.</text>
</comment>
<accession>A0AAV6S1Q5</accession>
<dbReference type="EMBL" id="JAGKHQ010000008">
    <property type="protein sequence ID" value="KAG7510808.1"/>
    <property type="molecule type" value="Genomic_DNA"/>
</dbReference>
<proteinExistence type="predicted"/>
<name>A0AAV6S1Q5_SOLSE</name>
<sequence>MYATRSYRQTITAKRLLLFIFTRRWHYKQTLMSGRLLQHTVTKKPERRRWRHPERLRPQRWTRAHTLTADGFLPFTLICVCGFSPWSDRSTRHVTRATARCHCHPTSAVASRHSSRRLSEKTQLMPTVCVCPCSLSTCNFTAALSDPRCLKSPQR</sequence>
<evidence type="ECO:0000313" key="1">
    <source>
        <dbReference type="EMBL" id="KAG7510808.1"/>
    </source>
</evidence>
<evidence type="ECO:0000313" key="2">
    <source>
        <dbReference type="Proteomes" id="UP000693946"/>
    </source>
</evidence>
<dbReference type="AlphaFoldDB" id="A0AAV6S1Q5"/>
<organism evidence="1 2">
    <name type="scientific">Solea senegalensis</name>
    <name type="common">Senegalese sole</name>
    <dbReference type="NCBI Taxonomy" id="28829"/>
    <lineage>
        <taxon>Eukaryota</taxon>
        <taxon>Metazoa</taxon>
        <taxon>Chordata</taxon>
        <taxon>Craniata</taxon>
        <taxon>Vertebrata</taxon>
        <taxon>Euteleostomi</taxon>
        <taxon>Actinopterygii</taxon>
        <taxon>Neopterygii</taxon>
        <taxon>Teleostei</taxon>
        <taxon>Neoteleostei</taxon>
        <taxon>Acanthomorphata</taxon>
        <taxon>Carangaria</taxon>
        <taxon>Pleuronectiformes</taxon>
        <taxon>Pleuronectoidei</taxon>
        <taxon>Soleidae</taxon>
        <taxon>Solea</taxon>
    </lineage>
</organism>
<dbReference type="Proteomes" id="UP000693946">
    <property type="component" value="Linkage Group LG16"/>
</dbReference>
<reference evidence="1 2" key="1">
    <citation type="journal article" date="2021" name="Sci. Rep.">
        <title>Chromosome anchoring in Senegalese sole (Solea senegalensis) reveals sex-associated markers and genome rearrangements in flatfish.</title>
        <authorList>
            <person name="Guerrero-Cozar I."/>
            <person name="Gomez-Garrido J."/>
            <person name="Berbel C."/>
            <person name="Martinez-Blanch J.F."/>
            <person name="Alioto T."/>
            <person name="Claros M.G."/>
            <person name="Gagnaire P.A."/>
            <person name="Manchado M."/>
        </authorList>
    </citation>
    <scope>NUCLEOTIDE SEQUENCE [LARGE SCALE GENOMIC DNA]</scope>
    <source>
        <strain evidence="1">Sse05_10M</strain>
    </source>
</reference>
<protein>
    <submittedName>
        <fullName evidence="1">Uncharacterized protein</fullName>
    </submittedName>
</protein>